<dbReference type="Proteomes" id="UP000283492">
    <property type="component" value="Unassembled WGS sequence"/>
</dbReference>
<dbReference type="Proteomes" id="UP000283738">
    <property type="component" value="Unassembled WGS sequence"/>
</dbReference>
<feature type="domain" description="CYTH" evidence="2">
    <location>
        <begin position="1"/>
        <end position="146"/>
    </location>
</feature>
<dbReference type="EMBL" id="CVRS01000079">
    <property type="protein sequence ID" value="CRL39781.1"/>
    <property type="molecule type" value="Genomic_DNA"/>
</dbReference>
<dbReference type="Proteomes" id="UP000049828">
    <property type="component" value="Unassembled WGS sequence"/>
</dbReference>
<sequence>MEIERKYLIDRLPENLEQYECKHIEQGYLNTDPVVRIRKSNDKYTLTYKGAGLMCREEYNLPLNAEAFAHLKEKIDGILIQKRRYLIPLTDKLTIELDVFEGELAPLQLAEVEFETKEEAEHFVPPAWFGEDVTFSSRYHNSTLSKR</sequence>
<dbReference type="STRING" id="360807.ERS852392_01721"/>
<dbReference type="InterPro" id="IPR012042">
    <property type="entry name" value="NeuTTM/CthTTM-like"/>
</dbReference>
<dbReference type="PIRSF" id="PIRSF016487">
    <property type="entry name" value="CYTH_UCP016487"/>
    <property type="match status" value="1"/>
</dbReference>
<evidence type="ECO:0000313" key="3">
    <source>
        <dbReference type="EMBL" id="CRL39781.1"/>
    </source>
</evidence>
<dbReference type="Pfam" id="PF01928">
    <property type="entry name" value="CYTH"/>
    <property type="match status" value="1"/>
</dbReference>
<dbReference type="Gene3D" id="2.40.320.10">
    <property type="entry name" value="Hypothetical Protein Pfu-838710-001"/>
    <property type="match status" value="1"/>
</dbReference>
<evidence type="ECO:0000313" key="5">
    <source>
        <dbReference type="EMBL" id="RHA85460.1"/>
    </source>
</evidence>
<gene>
    <name evidence="6" type="ORF">DW707_05105</name>
    <name evidence="5" type="ORF">DW914_13990</name>
    <name evidence="4" type="ORF">DWY96_13795</name>
    <name evidence="3" type="ORF">RIL183_25811</name>
</gene>
<evidence type="ECO:0000313" key="8">
    <source>
        <dbReference type="Proteomes" id="UP000283492"/>
    </source>
</evidence>
<protein>
    <submittedName>
        <fullName evidence="3">Adenylate cyclase</fullName>
    </submittedName>
    <submittedName>
        <fullName evidence="4">CYTH domain-containing protein</fullName>
    </submittedName>
</protein>
<dbReference type="InterPro" id="IPR033469">
    <property type="entry name" value="CYTH-like_dom_sf"/>
</dbReference>
<evidence type="ECO:0000313" key="4">
    <source>
        <dbReference type="EMBL" id="RGQ46159.1"/>
    </source>
</evidence>
<evidence type="ECO:0000313" key="9">
    <source>
        <dbReference type="Proteomes" id="UP000283738"/>
    </source>
</evidence>
<organism evidence="3 7">
    <name type="scientific">Roseburia inulinivorans</name>
    <dbReference type="NCBI Taxonomy" id="360807"/>
    <lineage>
        <taxon>Bacteria</taxon>
        <taxon>Bacillati</taxon>
        <taxon>Bacillota</taxon>
        <taxon>Clostridia</taxon>
        <taxon>Lachnospirales</taxon>
        <taxon>Lachnospiraceae</taxon>
        <taxon>Roseburia</taxon>
    </lineage>
</organism>
<evidence type="ECO:0000313" key="10">
    <source>
        <dbReference type="Proteomes" id="UP000286271"/>
    </source>
</evidence>
<dbReference type="AlphaFoldDB" id="A0A0M6WQ56"/>
<evidence type="ECO:0000256" key="1">
    <source>
        <dbReference type="PIRSR" id="PIRSR016487-1"/>
    </source>
</evidence>
<dbReference type="RefSeq" id="WP_007883287.1">
    <property type="nucleotide sequence ID" value="NZ_CABJFX010000029.1"/>
</dbReference>
<accession>A0A0M6WQ56</accession>
<feature type="active site" description="Proton acceptor" evidence="1">
    <location>
        <position position="28"/>
    </location>
</feature>
<evidence type="ECO:0000313" key="7">
    <source>
        <dbReference type="Proteomes" id="UP000049828"/>
    </source>
</evidence>
<keyword evidence="7" id="KW-1185">Reference proteome</keyword>
<dbReference type="OrthoDB" id="9805588at2"/>
<evidence type="ECO:0000313" key="6">
    <source>
        <dbReference type="EMBL" id="RHE99104.1"/>
    </source>
</evidence>
<reference evidence="3" key="2">
    <citation type="submission" date="2015-05" db="EMBL/GenBank/DDBJ databases">
        <authorList>
            <person name="Wang D.B."/>
            <person name="Wang M."/>
        </authorList>
    </citation>
    <scope>NUCLEOTIDE SEQUENCE [LARGE SCALE GENOMIC DNA]</scope>
    <source>
        <strain evidence="3">L1-83</strain>
    </source>
</reference>
<dbReference type="PANTHER" id="PTHR40114">
    <property type="entry name" value="SLR0698 PROTEIN"/>
    <property type="match status" value="1"/>
</dbReference>
<reference evidence="7" key="1">
    <citation type="submission" date="2015-05" db="EMBL/GenBank/DDBJ databases">
        <authorList>
            <consortium name="Pathogen Informatics"/>
        </authorList>
    </citation>
    <scope>NUCLEOTIDE SEQUENCE [LARGE SCALE GENOMIC DNA]</scope>
    <source>
        <strain evidence="7">L1-83</strain>
    </source>
</reference>
<dbReference type="EMBL" id="QSFX01000029">
    <property type="protein sequence ID" value="RHA85460.1"/>
    <property type="molecule type" value="Genomic_DNA"/>
</dbReference>
<dbReference type="EMBL" id="QSKW01000005">
    <property type="protein sequence ID" value="RHE99104.1"/>
    <property type="molecule type" value="Genomic_DNA"/>
</dbReference>
<proteinExistence type="predicted"/>
<dbReference type="SUPFAM" id="SSF55154">
    <property type="entry name" value="CYTH-like phosphatases"/>
    <property type="match status" value="1"/>
</dbReference>
<reference evidence="8 9" key="3">
    <citation type="submission" date="2018-08" db="EMBL/GenBank/DDBJ databases">
        <title>A genome reference for cultivated species of the human gut microbiota.</title>
        <authorList>
            <person name="Zou Y."/>
            <person name="Xue W."/>
            <person name="Luo G."/>
        </authorList>
    </citation>
    <scope>NUCLEOTIDE SEQUENCE [LARGE SCALE GENOMIC DNA]</scope>
    <source>
        <strain evidence="4 9">AF28-15</strain>
        <strain evidence="6 10">AM27-11</strain>
        <strain evidence="5 8">AM42-1AC</strain>
    </source>
</reference>
<dbReference type="PANTHER" id="PTHR40114:SF1">
    <property type="entry name" value="SLR0698 PROTEIN"/>
    <property type="match status" value="1"/>
</dbReference>
<dbReference type="InterPro" id="IPR023577">
    <property type="entry name" value="CYTH_domain"/>
</dbReference>
<evidence type="ECO:0000259" key="2">
    <source>
        <dbReference type="PROSITE" id="PS51707"/>
    </source>
</evidence>
<dbReference type="GeneID" id="75162773"/>
<dbReference type="Proteomes" id="UP000286271">
    <property type="component" value="Unassembled WGS sequence"/>
</dbReference>
<dbReference type="PROSITE" id="PS51707">
    <property type="entry name" value="CYTH"/>
    <property type="match status" value="1"/>
</dbReference>
<name>A0A0M6WQ56_9FIRM</name>
<dbReference type="EMBL" id="QRTF01000037">
    <property type="protein sequence ID" value="RGQ46159.1"/>
    <property type="molecule type" value="Genomic_DNA"/>
</dbReference>
<dbReference type="SMART" id="SM01118">
    <property type="entry name" value="CYTH"/>
    <property type="match status" value="1"/>
</dbReference>
<dbReference type="CDD" id="cd07761">
    <property type="entry name" value="CYTH-like_CthTTM-like"/>
    <property type="match status" value="1"/>
</dbReference>